<comment type="function">
    <text evidence="9">Catalyzes the conversion of epoxyqueuosine (oQ) to queuosine (Q), which is a hypermodified base found in the wobble positions of tRNA(Asp), tRNA(Asn), tRNA(His) and tRNA(Tyr).</text>
</comment>
<dbReference type="FunFam" id="3.30.70.20:FF:000017">
    <property type="entry name" value="Epoxyqueuosine reductase"/>
    <property type="match status" value="1"/>
</dbReference>
<evidence type="ECO:0000256" key="6">
    <source>
        <dbReference type="ARBA" id="ARBA00023002"/>
    </source>
</evidence>
<accession>A0A011P476</accession>
<feature type="binding site" evidence="9">
    <location>
        <position position="291"/>
    </location>
    <ligand>
        <name>cob(II)alamin</name>
        <dbReference type="ChEBI" id="CHEBI:16304"/>
    </ligand>
</feature>
<feature type="binding site" evidence="9">
    <location>
        <position position="350"/>
    </location>
    <ligand>
        <name>[4Fe-4S] cluster</name>
        <dbReference type="ChEBI" id="CHEBI:49883"/>
        <label>1</label>
    </ligand>
</feature>
<dbReference type="UniPathway" id="UPA00392"/>
<evidence type="ECO:0000256" key="3">
    <source>
        <dbReference type="ARBA" id="ARBA00022694"/>
    </source>
</evidence>
<dbReference type="GO" id="GO:0005737">
    <property type="term" value="C:cytoplasm"/>
    <property type="evidence" value="ECO:0007669"/>
    <property type="project" value="UniProtKB-SubCell"/>
</dbReference>
<keyword evidence="1 9" id="KW-0004">4Fe-4S</keyword>
<dbReference type="Pfam" id="PF13484">
    <property type="entry name" value="Fer4_16"/>
    <property type="match status" value="1"/>
</dbReference>
<feature type="binding site" evidence="9">
    <location>
        <position position="400"/>
    </location>
    <ligand>
        <name>[4Fe-4S] cluster</name>
        <dbReference type="ChEBI" id="CHEBI:49883"/>
        <label>2</label>
    </ligand>
</feature>
<comment type="cofactor">
    <cofactor evidence="9">
        <name>[4Fe-4S] cluster</name>
        <dbReference type="ChEBI" id="CHEBI:49883"/>
    </cofactor>
    <text evidence="9">Binds 2 [4Fe-4S] clusters per monomer.</text>
</comment>
<protein>
    <recommendedName>
        <fullName evidence="9">Epoxyqueuosine reductase</fullName>
        <ecNumber evidence="9">1.17.99.6</ecNumber>
    </recommendedName>
    <alternativeName>
        <fullName evidence="9">Queuosine biosynthesis protein QueG</fullName>
    </alternativeName>
</protein>
<evidence type="ECO:0000256" key="4">
    <source>
        <dbReference type="ARBA" id="ARBA00022723"/>
    </source>
</evidence>
<dbReference type="Gene3D" id="3.30.70.20">
    <property type="match status" value="1"/>
</dbReference>
<feature type="binding site" evidence="9">
    <location>
        <position position="325"/>
    </location>
    <ligand>
        <name>cob(II)alamin</name>
        <dbReference type="ChEBI" id="CHEBI:16304"/>
    </ligand>
</feature>
<feature type="domain" description="4Fe-4S ferredoxin-type" evidence="10">
    <location>
        <begin position="335"/>
        <end position="364"/>
    </location>
</feature>
<keyword evidence="3 9" id="KW-0819">tRNA processing</keyword>
<comment type="pathway">
    <text evidence="9">tRNA modification; tRNA-queuosine biosynthesis.</text>
</comment>
<dbReference type="Pfam" id="PF08331">
    <property type="entry name" value="QueG_DUF1730"/>
    <property type="match status" value="1"/>
</dbReference>
<feature type="binding site" evidence="9">
    <location>
        <position position="347"/>
    </location>
    <ligand>
        <name>[4Fe-4S] cluster</name>
        <dbReference type="ChEBI" id="CHEBI:49883"/>
        <label>1</label>
    </ligand>
</feature>
<dbReference type="GO" id="GO:0008616">
    <property type="term" value="P:tRNA queuosine(34) biosynthetic process"/>
    <property type="evidence" value="ECO:0007669"/>
    <property type="project" value="UniProtKB-UniRule"/>
</dbReference>
<dbReference type="PANTHER" id="PTHR30002">
    <property type="entry name" value="EPOXYQUEUOSINE REDUCTASE"/>
    <property type="match status" value="1"/>
</dbReference>
<feature type="binding site" evidence="9">
    <location>
        <begin position="397"/>
        <end position="398"/>
    </location>
    <ligand>
        <name>cob(II)alamin</name>
        <dbReference type="ChEBI" id="CHEBI:16304"/>
    </ligand>
</feature>
<evidence type="ECO:0000313" key="11">
    <source>
        <dbReference type="EMBL" id="EXI82401.1"/>
    </source>
</evidence>
<sequence length="504" mass="55019">MEHKDEIRRRHLPSSLLGPLDQAHGIVSEIFAKACINELFWKVEPIEIKVIPVYPRNHINFNQCVGGAFYRTDMAERAQQGAHQAGLPGAEVAVEPDHHPRSQQGRQMAAKLGGRGIVCEVQADSRLVIIAAMQEGNSQTGATASLADGQGAYAAVAQKIKDWGEELGFAAIGIARADVSAAAPWLLRWLALGRHGEMDYMAKHAALRAAPPLLLPGALSVISARLTYWPAAANAQRVLDDADLAYVSRYALGRDYHKTVRQRLKKLADRLSQEAATLDLAEPFACRVFSDSAPVMETDFARQAGTTWRGKHTLSLTREGSWHFLGEIYSTLPLPADTPIADHCGDCRRCLDACPTAAIVAPYEVDARLCISYLTIELHGSIPLALRPLIGNRIYGCDDCQLCCPWNRFAQIGDPDFAVRNGLDATPLTTLFAWSEADFNSRLAGSPIRRIGHLRWLRNIAVALGNAPHSPAVIAALSTRQDDPSPMLREHVAWALAQHRPAAG</sequence>
<dbReference type="NCBIfam" id="TIGR00276">
    <property type="entry name" value="tRNA epoxyqueuosine(34) reductase QueG"/>
    <property type="match status" value="1"/>
</dbReference>
<keyword evidence="9" id="KW-0170">Cobalt</keyword>
<evidence type="ECO:0000256" key="7">
    <source>
        <dbReference type="ARBA" id="ARBA00023004"/>
    </source>
</evidence>
<name>A0A011P476_9PROT</name>
<dbReference type="PANTHER" id="PTHR30002:SF4">
    <property type="entry name" value="EPOXYQUEUOSINE REDUCTASE"/>
    <property type="match status" value="1"/>
</dbReference>
<feature type="binding site" evidence="9">
    <location>
        <position position="354"/>
    </location>
    <ligand>
        <name>[4Fe-4S] cluster</name>
        <dbReference type="ChEBI" id="CHEBI:49883"/>
        <label>2</label>
    </ligand>
</feature>
<comment type="subunit">
    <text evidence="9">Monomer.</text>
</comment>
<dbReference type="HAMAP" id="MF_00916">
    <property type="entry name" value="QueG"/>
    <property type="match status" value="1"/>
</dbReference>
<evidence type="ECO:0000256" key="1">
    <source>
        <dbReference type="ARBA" id="ARBA00022485"/>
    </source>
</evidence>
<keyword evidence="5 9" id="KW-0671">Queuosine biosynthesis</keyword>
<evidence type="ECO:0000313" key="12">
    <source>
        <dbReference type="Proteomes" id="UP000021816"/>
    </source>
</evidence>
<comment type="similarity">
    <text evidence="9">Belongs to the QueG family.</text>
</comment>
<feature type="binding site" evidence="9">
    <location>
        <position position="208"/>
    </location>
    <ligand>
        <name>cob(II)alamin</name>
        <dbReference type="ChEBI" id="CHEBI:16304"/>
    </ligand>
</feature>
<dbReference type="EMBL" id="JEMX01000011">
    <property type="protein sequence ID" value="EXI82401.1"/>
    <property type="molecule type" value="Genomic_DNA"/>
</dbReference>
<dbReference type="PROSITE" id="PS00198">
    <property type="entry name" value="4FE4S_FER_1"/>
    <property type="match status" value="1"/>
</dbReference>
<reference evidence="11 12" key="1">
    <citation type="submission" date="2014-02" db="EMBL/GenBank/DDBJ databases">
        <title>Expanding our view of genomic diversity in Candidatus Accumulibacter clades.</title>
        <authorList>
            <person name="Skennerton C.T."/>
            <person name="Barr J.J."/>
            <person name="Slater F.R."/>
            <person name="Bond P.L."/>
            <person name="Tyson G.W."/>
        </authorList>
    </citation>
    <scope>NUCLEOTIDE SEQUENCE [LARGE SCALE GENOMIC DNA]</scope>
    <source>
        <strain evidence="12">BA-92</strain>
    </source>
</reference>
<organism evidence="11 12">
    <name type="scientific">Candidatus Accumulibacter appositus</name>
    <dbReference type="NCBI Taxonomy" id="1454003"/>
    <lineage>
        <taxon>Bacteria</taxon>
        <taxon>Pseudomonadati</taxon>
        <taxon>Pseudomonadota</taxon>
        <taxon>Betaproteobacteria</taxon>
        <taxon>Candidatus Accumulibacter</taxon>
    </lineage>
</organism>
<dbReference type="InterPro" id="IPR013542">
    <property type="entry name" value="QueG_DUF1730"/>
</dbReference>
<dbReference type="PROSITE" id="PS51379">
    <property type="entry name" value="4FE4S_FER_2"/>
    <property type="match status" value="1"/>
</dbReference>
<feature type="binding site" evidence="9">
    <location>
        <position position="404"/>
    </location>
    <ligand>
        <name>[4Fe-4S] cluster</name>
        <dbReference type="ChEBI" id="CHEBI:49883"/>
        <label>1</label>
    </ligand>
</feature>
<evidence type="ECO:0000256" key="5">
    <source>
        <dbReference type="ARBA" id="ARBA00022785"/>
    </source>
</evidence>
<proteinExistence type="inferred from homology"/>
<evidence type="ECO:0000256" key="2">
    <source>
        <dbReference type="ARBA" id="ARBA00022490"/>
    </source>
</evidence>
<dbReference type="STRING" id="1454003.AW10_00505"/>
<dbReference type="GO" id="GO:0051539">
    <property type="term" value="F:4 iron, 4 sulfur cluster binding"/>
    <property type="evidence" value="ECO:0007669"/>
    <property type="project" value="UniProtKB-KW"/>
</dbReference>
<comment type="caution">
    <text evidence="9">Lacks conserved residue(s) required for the propagation of feature annotation.</text>
</comment>
<keyword evidence="2 9" id="KW-0963">Cytoplasm</keyword>
<dbReference type="GO" id="GO:0052693">
    <property type="term" value="F:epoxyqueuosine reductase activity"/>
    <property type="evidence" value="ECO:0007669"/>
    <property type="project" value="UniProtKB-UniRule"/>
</dbReference>
<feature type="binding site" evidence="9">
    <location>
        <position position="372"/>
    </location>
    <ligand>
        <name>cob(II)alamin</name>
        <dbReference type="ChEBI" id="CHEBI:16304"/>
    </ligand>
</feature>
<comment type="subcellular location">
    <subcellularLocation>
        <location evidence="9">Cytoplasm</location>
    </subcellularLocation>
</comment>
<evidence type="ECO:0000256" key="8">
    <source>
        <dbReference type="ARBA" id="ARBA00023014"/>
    </source>
</evidence>
<feature type="binding site" evidence="9">
    <location>
        <position position="370"/>
    </location>
    <ligand>
        <name>[4Fe-4S] cluster</name>
        <dbReference type="ChEBI" id="CHEBI:49883"/>
        <label>2</label>
    </ligand>
</feature>
<dbReference type="GO" id="GO:0046872">
    <property type="term" value="F:metal ion binding"/>
    <property type="evidence" value="ECO:0007669"/>
    <property type="project" value="UniProtKB-KW"/>
</dbReference>
<evidence type="ECO:0000256" key="9">
    <source>
        <dbReference type="HAMAP-Rule" id="MF_00916"/>
    </source>
</evidence>
<dbReference type="InterPro" id="IPR004453">
    <property type="entry name" value="QueG"/>
</dbReference>
<dbReference type="PATRIC" id="fig|1454003.3.peg.522"/>
<comment type="cofactor">
    <cofactor evidence="9">
        <name>cob(II)alamin</name>
        <dbReference type="ChEBI" id="CHEBI:16304"/>
    </cofactor>
</comment>
<keyword evidence="6 9" id="KW-0560">Oxidoreductase</keyword>
<dbReference type="EC" id="1.17.99.6" evidence="9"/>
<evidence type="ECO:0000259" key="10">
    <source>
        <dbReference type="PROSITE" id="PS51379"/>
    </source>
</evidence>
<keyword evidence="7 9" id="KW-0408">Iron</keyword>
<comment type="catalytic activity">
    <reaction evidence="9">
        <text>epoxyqueuosine(34) in tRNA + AH2 = queuosine(34) in tRNA + A + H2O</text>
        <dbReference type="Rhea" id="RHEA:32159"/>
        <dbReference type="Rhea" id="RHEA-COMP:18571"/>
        <dbReference type="Rhea" id="RHEA-COMP:18582"/>
        <dbReference type="ChEBI" id="CHEBI:13193"/>
        <dbReference type="ChEBI" id="CHEBI:15377"/>
        <dbReference type="ChEBI" id="CHEBI:17499"/>
        <dbReference type="ChEBI" id="CHEBI:194431"/>
        <dbReference type="ChEBI" id="CHEBI:194443"/>
        <dbReference type="EC" id="1.17.99.6"/>
    </reaction>
</comment>
<feature type="active site" description="Proton donor" evidence="9">
    <location>
        <position position="291"/>
    </location>
</feature>
<dbReference type="InterPro" id="IPR017900">
    <property type="entry name" value="4Fe4S_Fe_S_CS"/>
</dbReference>
<dbReference type="GO" id="GO:0031419">
    <property type="term" value="F:cobalamin binding"/>
    <property type="evidence" value="ECO:0007669"/>
    <property type="project" value="UniProtKB-KW"/>
</dbReference>
<keyword evidence="9" id="KW-0846">Cobalamin</keyword>
<comment type="caution">
    <text evidence="11">The sequence shown here is derived from an EMBL/GenBank/DDBJ whole genome shotgun (WGS) entry which is preliminary data.</text>
</comment>
<dbReference type="AlphaFoldDB" id="A0A011P476"/>
<keyword evidence="8 9" id="KW-0411">Iron-sulfur</keyword>
<dbReference type="Proteomes" id="UP000021816">
    <property type="component" value="Unassembled WGS sequence"/>
</dbReference>
<gene>
    <name evidence="9 11" type="primary">queG</name>
    <name evidence="11" type="ORF">AW10_00505</name>
</gene>
<dbReference type="InterPro" id="IPR017896">
    <property type="entry name" value="4Fe4S_Fe-S-bd"/>
</dbReference>
<keyword evidence="4 9" id="KW-0479">Metal-binding</keyword>
<feature type="binding site" evidence="9">
    <location>
        <position position="397"/>
    </location>
    <ligand>
        <name>[4Fe-4S] cluster</name>
        <dbReference type="ChEBI" id="CHEBI:49883"/>
        <label>2</label>
    </ligand>
</feature>
<dbReference type="SUPFAM" id="SSF54862">
    <property type="entry name" value="4Fe-4S ferredoxins"/>
    <property type="match status" value="1"/>
</dbReference>
<feature type="binding site" evidence="9">
    <location>
        <position position="344"/>
    </location>
    <ligand>
        <name>[4Fe-4S] cluster</name>
        <dbReference type="ChEBI" id="CHEBI:49883"/>
        <label>1</label>
    </ligand>
</feature>